<name>A0ABP0TXG5_9BRYO</name>
<dbReference type="InterPro" id="IPR030547">
    <property type="entry name" value="XRCC2"/>
</dbReference>
<proteinExistence type="predicted"/>
<dbReference type="EMBL" id="OZ019906">
    <property type="protein sequence ID" value="CAK9204820.1"/>
    <property type="molecule type" value="Genomic_DNA"/>
</dbReference>
<dbReference type="PANTHER" id="PTHR46644">
    <property type="entry name" value="DNA REPAIR PROTEIN XRCC2"/>
    <property type="match status" value="1"/>
</dbReference>
<sequence>MKKTVIKIEGGCLFTDVISRLSRTFYWLDHATSLVAGASTKSFRLSIQAVTRAVIRKLQHLSNIQGLLVLASKCSIFSPQSSDGVDWQDGRWMHKEAHKGILVARKDTRRAGLQHPEYMPAEWHEFVIHRLLLQGPTSGEGDVFFIVKWQMPALPGVHRFTIENTGLKLVI</sequence>
<dbReference type="PANTHER" id="PTHR46644:SF2">
    <property type="entry name" value="DNA REPAIR PROTEIN XRCC2"/>
    <property type="match status" value="1"/>
</dbReference>
<evidence type="ECO:0000313" key="2">
    <source>
        <dbReference type="Proteomes" id="UP001497512"/>
    </source>
</evidence>
<organism evidence="1 2">
    <name type="scientific">Sphagnum troendelagicum</name>
    <dbReference type="NCBI Taxonomy" id="128251"/>
    <lineage>
        <taxon>Eukaryota</taxon>
        <taxon>Viridiplantae</taxon>
        <taxon>Streptophyta</taxon>
        <taxon>Embryophyta</taxon>
        <taxon>Bryophyta</taxon>
        <taxon>Sphagnophytina</taxon>
        <taxon>Sphagnopsida</taxon>
        <taxon>Sphagnales</taxon>
        <taxon>Sphagnaceae</taxon>
        <taxon>Sphagnum</taxon>
    </lineage>
</organism>
<evidence type="ECO:0000313" key="1">
    <source>
        <dbReference type="EMBL" id="CAK9204820.1"/>
    </source>
</evidence>
<reference evidence="1" key="1">
    <citation type="submission" date="2024-02" db="EMBL/GenBank/DDBJ databases">
        <authorList>
            <consortium name="ELIXIR-Norway"/>
            <consortium name="Elixir Norway"/>
        </authorList>
    </citation>
    <scope>NUCLEOTIDE SEQUENCE</scope>
</reference>
<gene>
    <name evidence="1" type="ORF">CSSPTR1EN2_LOCUS7577</name>
</gene>
<keyword evidence="2" id="KW-1185">Reference proteome</keyword>
<protein>
    <submittedName>
        <fullName evidence="1">Uncharacterized protein</fullName>
    </submittedName>
</protein>
<dbReference type="Proteomes" id="UP001497512">
    <property type="component" value="Chromosome 14"/>
</dbReference>
<accession>A0ABP0TXG5</accession>